<feature type="compositionally biased region" description="Polar residues" evidence="1">
    <location>
        <begin position="520"/>
        <end position="530"/>
    </location>
</feature>
<feature type="compositionally biased region" description="Basic residues" evidence="1">
    <location>
        <begin position="376"/>
        <end position="402"/>
    </location>
</feature>
<organism evidence="2 3">
    <name type="scientific">Paraphoma chrysanthemicola</name>
    <dbReference type="NCBI Taxonomy" id="798071"/>
    <lineage>
        <taxon>Eukaryota</taxon>
        <taxon>Fungi</taxon>
        <taxon>Dikarya</taxon>
        <taxon>Ascomycota</taxon>
        <taxon>Pezizomycotina</taxon>
        <taxon>Dothideomycetes</taxon>
        <taxon>Pleosporomycetidae</taxon>
        <taxon>Pleosporales</taxon>
        <taxon>Pleosporineae</taxon>
        <taxon>Phaeosphaeriaceae</taxon>
        <taxon>Paraphoma</taxon>
    </lineage>
</organism>
<feature type="compositionally biased region" description="Low complexity" evidence="1">
    <location>
        <begin position="193"/>
        <end position="231"/>
    </location>
</feature>
<feature type="region of interest" description="Disordered" evidence="1">
    <location>
        <begin position="1"/>
        <end position="45"/>
    </location>
</feature>
<dbReference type="EMBL" id="JAGMVJ010000013">
    <property type="protein sequence ID" value="KAH7083567.1"/>
    <property type="molecule type" value="Genomic_DNA"/>
</dbReference>
<sequence>MNPQMGAGPQAGFQQQMPQQTQNVSQQRQTPGGQQKGPQGQQQPQTLYVNFNPQLALFMLEKGKNDESWIDVKPKEQHVAVEELEDKLTKFRRSKVPVTKALDEIPSANCRAVINHLVEDQNEELWKRNRTLKYTIAAVEISWREIRRQRQLKRVQVILKPEPSGMQDPQMMKPAAGAFGNGNNVQDMNKGMKQNGMGQGQQMNGQPNNMGMHMGQQPKIGQQGQNMGQGQHFEQRPAPPAGGQGQMHGGGAPPPPPPPPGGLGAHGGAPPPPPPPPGGVHLPPHGAHGGMMPGAYPGTAPMHARRGQPPIEVLDSRYMDGKKSKHHKGHRDDSSSESGSSEWESESGSSSGSSSSDPIRVRNVGGGYGLVDSREKHSKHSSRKKHSRKHGKSRSGRSRSVSRHGPSGRDRSRSHSRVRSSMRRRDSDLIDSPLRGRHSANSSGHSSPKLPPINIFMPGNNSSEDERPHRHGKSHRRHHSGSRSPTKQYNKQKLDRMNMSHPMSRGNSGDSWESWGRGSDTASFGTSSAHTADDGIFDTHVRSRNHDRTHSNFHQPRYSTSPRRFDNVDRRQSFRTTRADDYPRVAPPRGTDPYTESSFANQPLPHRSNTTQGFANPFTPATPRLQRANTQQYGYPEMHQPEYSYQQQANYLPDRSVEVDELANAVLERLKMDNQHHAPLRRQSVRRDAGILDEDEWDVRYPPARRGGYGGVYGR</sequence>
<evidence type="ECO:0000313" key="3">
    <source>
        <dbReference type="Proteomes" id="UP000813461"/>
    </source>
</evidence>
<keyword evidence="3" id="KW-1185">Reference proteome</keyword>
<accession>A0A8K0VW37</accession>
<feature type="compositionally biased region" description="Basic and acidic residues" evidence="1">
    <location>
        <begin position="563"/>
        <end position="583"/>
    </location>
</feature>
<proteinExistence type="predicted"/>
<dbReference type="Proteomes" id="UP000813461">
    <property type="component" value="Unassembled WGS sequence"/>
</dbReference>
<dbReference type="OrthoDB" id="3791063at2759"/>
<feature type="compositionally biased region" description="Polar residues" evidence="1">
    <location>
        <begin position="552"/>
        <end position="562"/>
    </location>
</feature>
<feature type="region of interest" description="Disordered" evidence="1">
    <location>
        <begin position="193"/>
        <end position="622"/>
    </location>
</feature>
<feature type="compositionally biased region" description="Gly residues" evidence="1">
    <location>
        <begin position="242"/>
        <end position="251"/>
    </location>
</feature>
<dbReference type="AlphaFoldDB" id="A0A8K0VW37"/>
<name>A0A8K0VW37_9PLEO</name>
<feature type="compositionally biased region" description="Basic residues" evidence="1">
    <location>
        <begin position="469"/>
        <end position="481"/>
    </location>
</feature>
<comment type="caution">
    <text evidence="2">The sequence shown here is derived from an EMBL/GenBank/DDBJ whole genome shotgun (WGS) entry which is preliminary data.</text>
</comment>
<reference evidence="2" key="1">
    <citation type="journal article" date="2021" name="Nat. Commun.">
        <title>Genetic determinants of endophytism in the Arabidopsis root mycobiome.</title>
        <authorList>
            <person name="Mesny F."/>
            <person name="Miyauchi S."/>
            <person name="Thiergart T."/>
            <person name="Pickel B."/>
            <person name="Atanasova L."/>
            <person name="Karlsson M."/>
            <person name="Huettel B."/>
            <person name="Barry K.W."/>
            <person name="Haridas S."/>
            <person name="Chen C."/>
            <person name="Bauer D."/>
            <person name="Andreopoulos W."/>
            <person name="Pangilinan J."/>
            <person name="LaButti K."/>
            <person name="Riley R."/>
            <person name="Lipzen A."/>
            <person name="Clum A."/>
            <person name="Drula E."/>
            <person name="Henrissat B."/>
            <person name="Kohler A."/>
            <person name="Grigoriev I.V."/>
            <person name="Martin F.M."/>
            <person name="Hacquard S."/>
        </authorList>
    </citation>
    <scope>NUCLEOTIDE SEQUENCE</scope>
    <source>
        <strain evidence="2">MPI-SDFR-AT-0120</strain>
    </source>
</reference>
<feature type="compositionally biased region" description="Pro residues" evidence="1">
    <location>
        <begin position="252"/>
        <end position="261"/>
    </location>
</feature>
<feature type="compositionally biased region" description="Polar residues" evidence="1">
    <location>
        <begin position="594"/>
        <end position="614"/>
    </location>
</feature>
<evidence type="ECO:0000313" key="2">
    <source>
        <dbReference type="EMBL" id="KAH7083567.1"/>
    </source>
</evidence>
<feature type="compositionally biased region" description="Pro residues" evidence="1">
    <location>
        <begin position="269"/>
        <end position="278"/>
    </location>
</feature>
<protein>
    <submittedName>
        <fullName evidence="2">Uncharacterized protein</fullName>
    </submittedName>
</protein>
<evidence type="ECO:0000256" key="1">
    <source>
        <dbReference type="SAM" id="MobiDB-lite"/>
    </source>
</evidence>
<feature type="compositionally biased region" description="Basic and acidic residues" evidence="1">
    <location>
        <begin position="531"/>
        <end position="550"/>
    </location>
</feature>
<feature type="compositionally biased region" description="Low complexity" evidence="1">
    <location>
        <begin position="336"/>
        <end position="356"/>
    </location>
</feature>
<gene>
    <name evidence="2" type="ORF">FB567DRAFT_87405</name>
</gene>